<protein>
    <submittedName>
        <fullName evidence="1">Glycosyltransferase family 8 protein</fullName>
    </submittedName>
</protein>
<name>A0A3G8LNK6_9GAMM</name>
<dbReference type="GO" id="GO:0016757">
    <property type="term" value="F:glycosyltransferase activity"/>
    <property type="evidence" value="ECO:0007669"/>
    <property type="project" value="InterPro"/>
</dbReference>
<dbReference type="OrthoDB" id="6284213at2"/>
<keyword evidence="1" id="KW-0808">Transferase</keyword>
<dbReference type="Pfam" id="PF01501">
    <property type="entry name" value="Glyco_transf_8"/>
    <property type="match status" value="1"/>
</dbReference>
<evidence type="ECO:0000313" key="2">
    <source>
        <dbReference type="Proteomes" id="UP000278035"/>
    </source>
</evidence>
<organism evidence="1 2">
    <name type="scientific">Shewanella livingstonensis</name>
    <dbReference type="NCBI Taxonomy" id="150120"/>
    <lineage>
        <taxon>Bacteria</taxon>
        <taxon>Pseudomonadati</taxon>
        <taxon>Pseudomonadota</taxon>
        <taxon>Gammaproteobacteria</taxon>
        <taxon>Alteromonadales</taxon>
        <taxon>Shewanellaceae</taxon>
        <taxon>Shewanella</taxon>
    </lineage>
</organism>
<dbReference type="KEGG" id="slj:EGC82_00415"/>
<proteinExistence type="predicted"/>
<dbReference type="RefSeq" id="WP_124729016.1">
    <property type="nucleotide sequence ID" value="NZ_CBCSKC010000006.1"/>
</dbReference>
<reference evidence="2" key="1">
    <citation type="submission" date="2018-11" db="EMBL/GenBank/DDBJ databases">
        <title>Shewanella sp. M2.</title>
        <authorList>
            <person name="Hwang Y.J."/>
            <person name="Hwang C.Y."/>
        </authorList>
    </citation>
    <scope>NUCLEOTIDE SEQUENCE [LARGE SCALE GENOMIC DNA]</scope>
    <source>
        <strain evidence="2">LMG 19866</strain>
    </source>
</reference>
<sequence>MKKAIFTLAIGDNPMYRAAVASFKAYGEKIGADVIVSDQLHYKIHVSNPKFDSSPAWSEKLYISEILKEYDRVLYLDADIIVTPWARDIFELYSDLDTVYMFNEGRHRDRNEQAVQINNILGEVDWPKEDNKIVYYNSGMFLLSKETGLFDKANIEEMQAICNNVKFYDQTYINYLIRRDNIKSIGVEANFNRMQLLGHDDYQKADFIHYSGRGYRQDIPMRELKYIIDFCDMFNDTLTNEQILEYKKQAWNWYILKQHQKTKLPVALLSAIFGLFRGKYKY</sequence>
<dbReference type="AlphaFoldDB" id="A0A3G8LNK6"/>
<dbReference type="InterPro" id="IPR002495">
    <property type="entry name" value="Glyco_trans_8"/>
</dbReference>
<evidence type="ECO:0000313" key="1">
    <source>
        <dbReference type="EMBL" id="AZG71363.1"/>
    </source>
</evidence>
<keyword evidence="2" id="KW-1185">Reference proteome</keyword>
<dbReference type="Gene3D" id="3.90.550.10">
    <property type="entry name" value="Spore Coat Polysaccharide Biosynthesis Protein SpsA, Chain A"/>
    <property type="match status" value="1"/>
</dbReference>
<dbReference type="Proteomes" id="UP000278035">
    <property type="component" value="Chromosome"/>
</dbReference>
<gene>
    <name evidence="1" type="ORF">EGC82_00415</name>
</gene>
<dbReference type="InterPro" id="IPR029044">
    <property type="entry name" value="Nucleotide-diphossugar_trans"/>
</dbReference>
<dbReference type="EMBL" id="CP034015">
    <property type="protein sequence ID" value="AZG71363.1"/>
    <property type="molecule type" value="Genomic_DNA"/>
</dbReference>
<dbReference type="SUPFAM" id="SSF53448">
    <property type="entry name" value="Nucleotide-diphospho-sugar transferases"/>
    <property type="match status" value="1"/>
</dbReference>
<accession>A0A3G8LNK6</accession>